<comment type="similarity">
    <text evidence="1">Belongs to the ADP-ribosylglycohydrolase family.</text>
</comment>
<organism evidence="5 6">
    <name type="scientific">Adlercreutzia wanghongyangiae</name>
    <dbReference type="NCBI Taxonomy" id="3111451"/>
    <lineage>
        <taxon>Bacteria</taxon>
        <taxon>Bacillati</taxon>
        <taxon>Actinomycetota</taxon>
        <taxon>Coriobacteriia</taxon>
        <taxon>Eggerthellales</taxon>
        <taxon>Eggerthellaceae</taxon>
        <taxon>Adlercreutzia</taxon>
    </lineage>
</organism>
<evidence type="ECO:0000313" key="6">
    <source>
        <dbReference type="Proteomes" id="UP001349994"/>
    </source>
</evidence>
<evidence type="ECO:0000313" key="5">
    <source>
        <dbReference type="EMBL" id="MEC4177034.1"/>
    </source>
</evidence>
<comment type="similarity">
    <text evidence="3">Belongs to the serpin family.</text>
</comment>
<dbReference type="SMART" id="SM00093">
    <property type="entry name" value="SERPIN"/>
    <property type="match status" value="1"/>
</dbReference>
<keyword evidence="2" id="KW-0378">Hydrolase</keyword>
<dbReference type="Proteomes" id="UP001349994">
    <property type="component" value="Unassembled WGS sequence"/>
</dbReference>
<evidence type="ECO:0000256" key="3">
    <source>
        <dbReference type="RuleBase" id="RU000411"/>
    </source>
</evidence>
<dbReference type="Gene3D" id="3.30.497.10">
    <property type="entry name" value="Antithrombin, subunit I, domain 2"/>
    <property type="match status" value="1"/>
</dbReference>
<dbReference type="InterPro" id="IPR050792">
    <property type="entry name" value="ADP-ribosylglycohydrolase"/>
</dbReference>
<dbReference type="InterPro" id="IPR005502">
    <property type="entry name" value="Ribosyl_crysJ1"/>
</dbReference>
<dbReference type="PANTHER" id="PTHR16222">
    <property type="entry name" value="ADP-RIBOSYLGLYCOHYDROLASE"/>
    <property type="match status" value="1"/>
</dbReference>
<dbReference type="Pfam" id="PF03747">
    <property type="entry name" value="ADP_ribosyl_GH"/>
    <property type="match status" value="1"/>
</dbReference>
<dbReference type="InterPro" id="IPR042178">
    <property type="entry name" value="Serpin_sf_1"/>
</dbReference>
<protein>
    <submittedName>
        <fullName evidence="5">ADP-ribosylglycohydrolase family protein</fullName>
    </submittedName>
</protein>
<dbReference type="Pfam" id="PF00079">
    <property type="entry name" value="Serpin"/>
    <property type="match status" value="1"/>
</dbReference>
<gene>
    <name evidence="5" type="ORF">VIN30_11295</name>
</gene>
<feature type="domain" description="Serpin" evidence="4">
    <location>
        <begin position="20"/>
        <end position="374"/>
    </location>
</feature>
<accession>A0ABU6IKV4</accession>
<dbReference type="InterPro" id="IPR042185">
    <property type="entry name" value="Serpin_sf_2"/>
</dbReference>
<dbReference type="RefSeq" id="WP_338211608.1">
    <property type="nucleotide sequence ID" value="NZ_JAYMFF010000031.1"/>
</dbReference>
<sequence>MCNADAVKSEHADGLNGLAGRLFKMITGIPGNTVISPSCLFQTLSLAAAVTGGDTRAQIVDALGGDKQMRSEAASISEIERPKYGCKNFQYSTGASIWLDKDVRTNDPELARKGFPIACAIERVAMGGEDAKARMGEWLSSNTGGLYSEAPDMSPDTLAALIGAMHLRDSWSDGFEEDAPRVFQLDGGNAVRADFMLGWDHYDVLDTEGSTTLSKDLTSGCRMYASLPPAGCSLKDYVSTGAAWKNISSNIAGKSTESYRECKVYMPRFELVSDGVDLKRFLMEAGLTRLFEPGADFGPLSPDDLMVDDVIQSTRLKIDEEGLEGASYALMCVCAGALPEDKPEPREIVFDRPFAVAVTAPDGHPLFVGTVERPSAEHRPSKSLRGVVYGAAIGDALGVPYEFMARDSFECDGMVGGGAHGMPAGTFSDDTSLLLATCDSIRERGGFDIEDMRERFQAWLFEGAYTADGSAFDVGNATAAALRQGFGCDGERSNGNGSLMRIAPLALTDATDDEIRAVSAITHAHPVSMEACVFFVHVLRDLLAGEWIEDAIGRNIPDDERFAFLKGVQNASRDGIRSTGYVLDTLGAALWCACNTDSYEECVLEAVNLGDDSDTTACVAGALAGSMYGPDDIPWMWMEQLRGKEIIDSCLF</sequence>
<dbReference type="SUPFAM" id="SSF56574">
    <property type="entry name" value="Serpins"/>
    <property type="match status" value="1"/>
</dbReference>
<dbReference type="SUPFAM" id="SSF101478">
    <property type="entry name" value="ADP-ribosylglycohydrolase"/>
    <property type="match status" value="1"/>
</dbReference>
<dbReference type="InterPro" id="IPR023796">
    <property type="entry name" value="Serpin_dom"/>
</dbReference>
<evidence type="ECO:0000256" key="1">
    <source>
        <dbReference type="ARBA" id="ARBA00010702"/>
    </source>
</evidence>
<name>A0ABU6IKV4_9ACTN</name>
<reference evidence="5 6" key="1">
    <citation type="submission" date="2024-01" db="EMBL/GenBank/DDBJ databases">
        <title>novel species in genus Adlercreutzia.</title>
        <authorList>
            <person name="Liu X."/>
        </authorList>
    </citation>
    <scope>NUCLEOTIDE SEQUENCE [LARGE SCALE GENOMIC DNA]</scope>
    <source>
        <strain evidence="5 6">R7</strain>
    </source>
</reference>
<dbReference type="Gene3D" id="1.10.4080.10">
    <property type="entry name" value="ADP-ribosylation/Crystallin J1"/>
    <property type="match status" value="1"/>
</dbReference>
<keyword evidence="6" id="KW-1185">Reference proteome</keyword>
<evidence type="ECO:0000256" key="2">
    <source>
        <dbReference type="ARBA" id="ARBA00022801"/>
    </source>
</evidence>
<dbReference type="InterPro" id="IPR036186">
    <property type="entry name" value="Serpin_sf"/>
</dbReference>
<comment type="caution">
    <text evidence="5">The sequence shown here is derived from an EMBL/GenBank/DDBJ whole genome shotgun (WGS) entry which is preliminary data.</text>
</comment>
<proteinExistence type="inferred from homology"/>
<dbReference type="InterPro" id="IPR036705">
    <property type="entry name" value="Ribosyl_crysJ1_sf"/>
</dbReference>
<dbReference type="PANTHER" id="PTHR16222:SF24">
    <property type="entry name" value="ADP-RIBOSYLHYDROLASE ARH3"/>
    <property type="match status" value="1"/>
</dbReference>
<dbReference type="EMBL" id="JAYMFF010000031">
    <property type="protein sequence ID" value="MEC4177034.1"/>
    <property type="molecule type" value="Genomic_DNA"/>
</dbReference>
<dbReference type="Gene3D" id="2.30.39.10">
    <property type="entry name" value="Alpha-1-antitrypsin, domain 1"/>
    <property type="match status" value="1"/>
</dbReference>
<evidence type="ECO:0000259" key="4">
    <source>
        <dbReference type="SMART" id="SM00093"/>
    </source>
</evidence>